<dbReference type="GeneID" id="106458428"/>
<dbReference type="InterPro" id="IPR051971">
    <property type="entry name" value="E3_ubiquitin-PDZ_ligase"/>
</dbReference>
<feature type="compositionally biased region" description="Polar residues" evidence="1">
    <location>
        <begin position="615"/>
        <end position="625"/>
    </location>
</feature>
<feature type="region of interest" description="Disordered" evidence="1">
    <location>
        <begin position="1"/>
        <end position="47"/>
    </location>
</feature>
<evidence type="ECO:0000256" key="1">
    <source>
        <dbReference type="SAM" id="MobiDB-lite"/>
    </source>
</evidence>
<feature type="compositionally biased region" description="Polar residues" evidence="1">
    <location>
        <begin position="593"/>
        <end position="602"/>
    </location>
</feature>
<feature type="region of interest" description="Disordered" evidence="1">
    <location>
        <begin position="571"/>
        <end position="625"/>
    </location>
</feature>
<evidence type="ECO:0000313" key="3">
    <source>
        <dbReference type="Proteomes" id="UP000694941"/>
    </source>
</evidence>
<gene>
    <name evidence="4" type="primary">LOC106458428</name>
</gene>
<dbReference type="InterPro" id="IPR036034">
    <property type="entry name" value="PDZ_sf"/>
</dbReference>
<feature type="compositionally biased region" description="Low complexity" evidence="1">
    <location>
        <begin position="605"/>
        <end position="614"/>
    </location>
</feature>
<dbReference type="PANTHER" id="PTHR15545">
    <property type="entry name" value="PDZ DOMAIN CONTAINING RING FINGER PROTEIN 3, 4"/>
    <property type="match status" value="1"/>
</dbReference>
<feature type="domain" description="PDZ" evidence="2">
    <location>
        <begin position="285"/>
        <end position="369"/>
    </location>
</feature>
<evidence type="ECO:0000313" key="4">
    <source>
        <dbReference type="RefSeq" id="XP_022240351.1"/>
    </source>
</evidence>
<feature type="region of interest" description="Disordered" evidence="1">
    <location>
        <begin position="401"/>
        <end position="457"/>
    </location>
</feature>
<reference evidence="4" key="1">
    <citation type="submission" date="2025-08" db="UniProtKB">
        <authorList>
            <consortium name="RefSeq"/>
        </authorList>
    </citation>
    <scope>IDENTIFICATION</scope>
    <source>
        <tissue evidence="4">Muscle</tissue>
    </source>
</reference>
<dbReference type="Pfam" id="PF00595">
    <property type="entry name" value="PDZ"/>
    <property type="match status" value="1"/>
</dbReference>
<name>A0ABM1S9P6_LIMPO</name>
<dbReference type="SMART" id="SM00228">
    <property type="entry name" value="PDZ"/>
    <property type="match status" value="1"/>
</dbReference>
<feature type="region of interest" description="Disordered" evidence="1">
    <location>
        <begin position="691"/>
        <end position="723"/>
    </location>
</feature>
<dbReference type="PANTHER" id="PTHR15545:SF8">
    <property type="entry name" value="SLO-INTERACTING PROTEIN 1"/>
    <property type="match status" value="1"/>
</dbReference>
<keyword evidence="3" id="KW-1185">Reference proteome</keyword>
<dbReference type="SUPFAM" id="SSF50156">
    <property type="entry name" value="PDZ domain-like"/>
    <property type="match status" value="2"/>
</dbReference>
<dbReference type="RefSeq" id="XP_022240351.1">
    <property type="nucleotide sequence ID" value="XM_022384643.1"/>
</dbReference>
<accession>A0ABM1S9P6</accession>
<dbReference type="InterPro" id="IPR001478">
    <property type="entry name" value="PDZ"/>
</dbReference>
<sequence>MFPEKPGQRNEVKPHLEASSHPGREQQGESGFCVAGGNPESDQQGPPTMLVHDCVESLQKLVYIQQNKISNLEYELHKLADFFGQREQLLLTQIASLHGEIQYHATTFRQIVEGYRSVPDTNLVNSHQQDRPSDDTIVYNVQRCDNGNLGFTLRENHEQVNGQDLSKANHEDAVEAFQTAKEPIIVEVLRRSSSNFKPNMATESTVMPSPSPIYCDSSTQTEWSGGWETSSIGFFPFGQTSLMQSGGHYQMSFLEDDVMDGQFDPSAGDPDQDDEDMRCDVEYEEVTLHRSGSQEKLGLTLCYESTEEVETDIFISEIDADSIAGRDGRIQAGDQILQINGNDVHNRAQAIFLFSESRPDFTLLVARPQLQMEDCLLDDHAEDYPLAICSNQNVLLAVNEDDEGTDTGTGENGFNQHEKDSGVGRTDESTRNDESSEHEVAENEYAGSTGSMGTTRPLGVKREIDMSKNSVNSNEQDDMDGEITPEDCEKFREELELKCASTSTTSLVDIHQNEDFLRIQSDSSLDREMALLNQEMKSIQLECESLVTRHSKEQKVRFSNEQIYSNLEDPKLLPESRNRPTVGKKESVERWVKTTSQNQKLRVTSWGSSGDSSSAYNTGESSRSTHLTLELNPMPLAYRQNSHHGSVMSLIAPKMEDKSTQLQESDVASIFSCDSCRQCCRTVLQSDRESLQKCDSPKPPSTLSRSGNRRMVSKVTPSGQRPLPKHIEHIEKNQNYVTFYPSTTMYTNEQNLQHTILLQQQLFRQALAQKQQKKKDILDPRCPLGSKPQASMSTNSYLSSLCKNMTLSTVKEDEEVKMEWKVKRRADGTRYITRRPVRNKLLKERAMKINEERCGVTTDDDAMSELKIGRYWSKEDRKRHLERARDRKRREMMMRAKMGSVKEQAEEKEGGQQLNETKKEINIIELSQKKQTRKKSKAGVDNFTTVQEVLAHGSKGQTGGVKPFGLFSVTTV</sequence>
<organism evidence="3 4">
    <name type="scientific">Limulus polyphemus</name>
    <name type="common">Atlantic horseshoe crab</name>
    <dbReference type="NCBI Taxonomy" id="6850"/>
    <lineage>
        <taxon>Eukaryota</taxon>
        <taxon>Metazoa</taxon>
        <taxon>Ecdysozoa</taxon>
        <taxon>Arthropoda</taxon>
        <taxon>Chelicerata</taxon>
        <taxon>Merostomata</taxon>
        <taxon>Xiphosura</taxon>
        <taxon>Limulidae</taxon>
        <taxon>Limulus</taxon>
    </lineage>
</organism>
<evidence type="ECO:0000259" key="2">
    <source>
        <dbReference type="PROSITE" id="PS50106"/>
    </source>
</evidence>
<feature type="compositionally biased region" description="Basic and acidic residues" evidence="1">
    <location>
        <begin position="571"/>
        <end position="592"/>
    </location>
</feature>
<feature type="compositionally biased region" description="Basic and acidic residues" evidence="1">
    <location>
        <begin position="416"/>
        <end position="441"/>
    </location>
</feature>
<feature type="compositionally biased region" description="Basic and acidic residues" evidence="1">
    <location>
        <begin position="1"/>
        <end position="27"/>
    </location>
</feature>
<dbReference type="CDD" id="cd06716">
    <property type="entry name" value="PDZ2-PDZRN4-like"/>
    <property type="match status" value="1"/>
</dbReference>
<proteinExistence type="predicted"/>
<protein>
    <submittedName>
        <fullName evidence="4">PDZ domain-containing protein 4-like isoform X1</fullName>
    </submittedName>
</protein>
<dbReference type="Proteomes" id="UP000694941">
    <property type="component" value="Unplaced"/>
</dbReference>
<dbReference type="Gene3D" id="2.30.42.10">
    <property type="match status" value="1"/>
</dbReference>
<dbReference type="PROSITE" id="PS50106">
    <property type="entry name" value="PDZ"/>
    <property type="match status" value="1"/>
</dbReference>